<dbReference type="RefSeq" id="WP_193708469.1">
    <property type="nucleotide sequence ID" value="NZ_WHNX01000074.1"/>
</dbReference>
<dbReference type="EMBL" id="WHNX01000074">
    <property type="protein sequence ID" value="MPW27371.1"/>
    <property type="molecule type" value="Genomic_DNA"/>
</dbReference>
<dbReference type="Proteomes" id="UP000440004">
    <property type="component" value="Unassembled WGS sequence"/>
</dbReference>
<dbReference type="GO" id="GO:0004040">
    <property type="term" value="F:amidase activity"/>
    <property type="evidence" value="ECO:0007669"/>
    <property type="project" value="InterPro"/>
</dbReference>
<dbReference type="InterPro" id="IPR002901">
    <property type="entry name" value="MGlyc_endo_b_GlcNAc-like_dom"/>
</dbReference>
<organism evidence="2 3">
    <name type="scientific">Alkalibaculum sporogenes</name>
    <dbReference type="NCBI Taxonomy" id="2655001"/>
    <lineage>
        <taxon>Bacteria</taxon>
        <taxon>Bacillati</taxon>
        <taxon>Bacillota</taxon>
        <taxon>Clostridia</taxon>
        <taxon>Eubacteriales</taxon>
        <taxon>Eubacteriaceae</taxon>
        <taxon>Alkalibaculum</taxon>
    </lineage>
</organism>
<evidence type="ECO:0000313" key="3">
    <source>
        <dbReference type="Proteomes" id="UP000440004"/>
    </source>
</evidence>
<feature type="domain" description="Mannosyl-glycoprotein endo-beta-N-acetylglucosamidase-like" evidence="1">
    <location>
        <begin position="80"/>
        <end position="194"/>
    </location>
</feature>
<name>A0A6A7KDF2_9FIRM</name>
<reference evidence="2 3" key="1">
    <citation type="submission" date="2019-10" db="EMBL/GenBank/DDBJ databases">
        <title>Alkalibaculum tamaniensis sp.nov., a new alkaliphilic acetogen, isolated on methoxylated aromatics from a mud volcano.</title>
        <authorList>
            <person name="Khomyakova M.A."/>
            <person name="Merkel A.Y."/>
            <person name="Bonch-Osmolovskaya E.A."/>
            <person name="Slobodkin A.I."/>
        </authorList>
    </citation>
    <scope>NUCLEOTIDE SEQUENCE [LARGE SCALE GENOMIC DNA]</scope>
    <source>
        <strain evidence="2 3">M08DMB</strain>
    </source>
</reference>
<keyword evidence="3" id="KW-1185">Reference proteome</keyword>
<protein>
    <recommendedName>
        <fullName evidence="1">Mannosyl-glycoprotein endo-beta-N-acetylglucosamidase-like domain-containing protein</fullName>
    </recommendedName>
</protein>
<gene>
    <name evidence="2" type="ORF">GC105_16575</name>
</gene>
<evidence type="ECO:0000313" key="2">
    <source>
        <dbReference type="EMBL" id="MPW27371.1"/>
    </source>
</evidence>
<accession>A0A6A7KDF2</accession>
<sequence>MYIKRKTARIIIGIILLSILSINFSVDYAIAQETTPIMGESQASKEQMVQYYTENSDVTYPQEFLDKNIDLEKFVGLIYDEAVVEGVRADVAIAQIIVNTNWLKFDREVSINNNNFGSLKNLDGTYESFNFIQEGIRANIQHLKAHASTEPLNQECVDPEYDLIEPKGLSPNVEDLENEDSEYSNKIINILRQIISTEIKLLTDNMLHEDEDEEDELLLDSTATITNTEVESSDITDKSIVTVDVLNIDGTGYTGNTHTIRSSGTSENGVLYQFW</sequence>
<feature type="non-terminal residue" evidence="2">
    <location>
        <position position="275"/>
    </location>
</feature>
<dbReference type="Pfam" id="PF01832">
    <property type="entry name" value="Glucosaminidase"/>
    <property type="match status" value="1"/>
</dbReference>
<comment type="caution">
    <text evidence="2">The sequence shown here is derived from an EMBL/GenBank/DDBJ whole genome shotgun (WGS) entry which is preliminary data.</text>
</comment>
<dbReference type="AlphaFoldDB" id="A0A6A7KDF2"/>
<evidence type="ECO:0000259" key="1">
    <source>
        <dbReference type="Pfam" id="PF01832"/>
    </source>
</evidence>
<proteinExistence type="predicted"/>